<dbReference type="PANTHER" id="PTHR12358:SF106">
    <property type="entry name" value="LIPID KINASE YEGS"/>
    <property type="match status" value="1"/>
</dbReference>
<dbReference type="Gene3D" id="3.40.50.10330">
    <property type="entry name" value="Probable inorganic polyphosphate/atp-NAD kinase, domain 1"/>
    <property type="match status" value="1"/>
</dbReference>
<dbReference type="RefSeq" id="WP_034643537.1">
    <property type="nucleotide sequence ID" value="NZ_ARZX01000002.1"/>
</dbReference>
<reference evidence="6 7" key="1">
    <citation type="journal article" date="2014" name="Genome Announc.">
        <title>Draft Genome Sequence of the Carrageenan-Degrading Bacterium Cellulophaga sp. Strain KL-A, Isolated from Decaying Marine Algae.</title>
        <authorList>
            <person name="Shan D."/>
            <person name="Ying J."/>
            <person name="Li X."/>
            <person name="Gao Z."/>
            <person name="Wei G."/>
            <person name="Shao Z."/>
        </authorList>
    </citation>
    <scope>NUCLEOTIDE SEQUENCE [LARGE SCALE GENOMIC DNA]</scope>
    <source>
        <strain evidence="6 7">KL-A</strain>
    </source>
</reference>
<dbReference type="SMART" id="SM00046">
    <property type="entry name" value="DAGKc"/>
    <property type="match status" value="1"/>
</dbReference>
<keyword evidence="4" id="KW-0067">ATP-binding</keyword>
<dbReference type="EMBL" id="ARZX01000002">
    <property type="protein sequence ID" value="EWH14685.1"/>
    <property type="molecule type" value="Genomic_DNA"/>
</dbReference>
<dbReference type="PROSITE" id="PS50146">
    <property type="entry name" value="DAGK"/>
    <property type="match status" value="1"/>
</dbReference>
<dbReference type="PANTHER" id="PTHR12358">
    <property type="entry name" value="SPHINGOSINE KINASE"/>
    <property type="match status" value="1"/>
</dbReference>
<keyword evidence="1" id="KW-0808">Transferase</keyword>
<dbReference type="Pfam" id="PF00781">
    <property type="entry name" value="DAGK_cat"/>
    <property type="match status" value="1"/>
</dbReference>
<keyword evidence="7" id="KW-1185">Reference proteome</keyword>
<evidence type="ECO:0000256" key="1">
    <source>
        <dbReference type="ARBA" id="ARBA00022679"/>
    </source>
</evidence>
<evidence type="ECO:0000259" key="5">
    <source>
        <dbReference type="PROSITE" id="PS50146"/>
    </source>
</evidence>
<accession>A0ABN0RS57</accession>
<sequence length="293" mass="32874">MIDIHFIVNPIAGSGNNIFTTEYLQSYFNAELYIVKIKVSEYKGHPLILAQKSISQRANIIVACGGDGTINEVATKLVGTNIIFGIVPLGSGNGLASNLKIPFSIKNALLKIKIKNVEKIDIGLINSKPFFSNMGIGFDAEVIKDYEKFERRNFYSYLISSIKTLRRFKKNTKKVILLDKGKKLINPFMVFISNTNQMGYGISLTPKALLNDGKLDVVVIPEISKRKIILLGLLMLLKKPHLFKPLEYYQSNSLVVRNLSKKPLDSQIDGEYTKQMNDMLNIEILEQSLSVIV</sequence>
<dbReference type="InterPro" id="IPR001206">
    <property type="entry name" value="Diacylglycerol_kinase_cat_dom"/>
</dbReference>
<dbReference type="InterPro" id="IPR016064">
    <property type="entry name" value="NAD/diacylglycerol_kinase_sf"/>
</dbReference>
<dbReference type="Gene3D" id="2.60.200.40">
    <property type="match status" value="1"/>
</dbReference>
<evidence type="ECO:0000256" key="3">
    <source>
        <dbReference type="ARBA" id="ARBA00022777"/>
    </source>
</evidence>
<gene>
    <name evidence="6" type="ORF">KLA_02617</name>
</gene>
<proteinExistence type="predicted"/>
<organism evidence="6 7">
    <name type="scientific">Cellulophaga geojensis KL-A</name>
    <dbReference type="NCBI Taxonomy" id="1328323"/>
    <lineage>
        <taxon>Bacteria</taxon>
        <taxon>Pseudomonadati</taxon>
        <taxon>Bacteroidota</taxon>
        <taxon>Flavobacteriia</taxon>
        <taxon>Flavobacteriales</taxon>
        <taxon>Flavobacteriaceae</taxon>
        <taxon>Cellulophaga</taxon>
    </lineage>
</organism>
<dbReference type="SUPFAM" id="SSF111331">
    <property type="entry name" value="NAD kinase/diacylglycerol kinase-like"/>
    <property type="match status" value="1"/>
</dbReference>
<name>A0ABN0RS57_9FLAO</name>
<keyword evidence="2" id="KW-0547">Nucleotide-binding</keyword>
<dbReference type="InterPro" id="IPR045540">
    <property type="entry name" value="YegS/DAGK_C"/>
</dbReference>
<comment type="caution">
    <text evidence="6">The sequence shown here is derived from an EMBL/GenBank/DDBJ whole genome shotgun (WGS) entry which is preliminary data.</text>
</comment>
<evidence type="ECO:0000256" key="4">
    <source>
        <dbReference type="ARBA" id="ARBA00022840"/>
    </source>
</evidence>
<dbReference type="InterPro" id="IPR017438">
    <property type="entry name" value="ATP-NAD_kinase_N"/>
</dbReference>
<evidence type="ECO:0000313" key="7">
    <source>
        <dbReference type="Proteomes" id="UP000019275"/>
    </source>
</evidence>
<evidence type="ECO:0000256" key="2">
    <source>
        <dbReference type="ARBA" id="ARBA00022741"/>
    </source>
</evidence>
<dbReference type="Pfam" id="PF19279">
    <property type="entry name" value="YegS_C"/>
    <property type="match status" value="1"/>
</dbReference>
<dbReference type="InterPro" id="IPR050187">
    <property type="entry name" value="Lipid_Phosphate_FormReg"/>
</dbReference>
<keyword evidence="3 6" id="KW-0418">Kinase</keyword>
<evidence type="ECO:0000313" key="6">
    <source>
        <dbReference type="EMBL" id="EWH14685.1"/>
    </source>
</evidence>
<dbReference type="GO" id="GO:0016301">
    <property type="term" value="F:kinase activity"/>
    <property type="evidence" value="ECO:0007669"/>
    <property type="project" value="UniProtKB-KW"/>
</dbReference>
<protein>
    <submittedName>
        <fullName evidence="6">Diacylglycerol kinase catalytic subunit</fullName>
    </submittedName>
</protein>
<feature type="domain" description="DAGKc" evidence="5">
    <location>
        <begin position="1"/>
        <end position="129"/>
    </location>
</feature>
<dbReference type="Proteomes" id="UP000019275">
    <property type="component" value="Unassembled WGS sequence"/>
</dbReference>